<dbReference type="Proteomes" id="UP000823619">
    <property type="component" value="Unassembled WGS sequence"/>
</dbReference>
<dbReference type="SUPFAM" id="SSF51905">
    <property type="entry name" value="FAD/NAD(P)-binding domain"/>
    <property type="match status" value="1"/>
</dbReference>
<evidence type="ECO:0000256" key="1">
    <source>
        <dbReference type="ARBA" id="ARBA00022485"/>
    </source>
</evidence>
<keyword evidence="1" id="KW-0004">4Fe-4S</keyword>
<comment type="caution">
    <text evidence="6">The sequence shown here is derived from an EMBL/GenBank/DDBJ whole genome shotgun (WGS) entry which is preliminary data.</text>
</comment>
<evidence type="ECO:0000256" key="2">
    <source>
        <dbReference type="ARBA" id="ARBA00022723"/>
    </source>
</evidence>
<accession>A0A9D9ED38</accession>
<dbReference type="Gene3D" id="3.50.50.60">
    <property type="entry name" value="FAD/NAD(P)-binding domain"/>
    <property type="match status" value="1"/>
</dbReference>
<keyword evidence="5" id="KW-0411">Iron-sulfur</keyword>
<evidence type="ECO:0000256" key="4">
    <source>
        <dbReference type="ARBA" id="ARBA00023004"/>
    </source>
</evidence>
<dbReference type="InterPro" id="IPR036188">
    <property type="entry name" value="FAD/NAD-bd_sf"/>
</dbReference>
<evidence type="ECO:0000256" key="3">
    <source>
        <dbReference type="ARBA" id="ARBA00023002"/>
    </source>
</evidence>
<dbReference type="PANTHER" id="PTHR43498:SF1">
    <property type="entry name" value="COB--COM HETERODISULFIDE REDUCTASE IRON-SULFUR SUBUNIT A"/>
    <property type="match status" value="1"/>
</dbReference>
<reference evidence="6" key="1">
    <citation type="submission" date="2020-10" db="EMBL/GenBank/DDBJ databases">
        <authorList>
            <person name="Gilroy R."/>
        </authorList>
    </citation>
    <scope>NUCLEOTIDE SEQUENCE</scope>
    <source>
        <strain evidence="6">D5-748</strain>
    </source>
</reference>
<dbReference type="EMBL" id="JADIMO010000016">
    <property type="protein sequence ID" value="MBO8444266.1"/>
    <property type="molecule type" value="Genomic_DNA"/>
</dbReference>
<dbReference type="InterPro" id="IPR039650">
    <property type="entry name" value="HdrA-like"/>
</dbReference>
<evidence type="ECO:0000256" key="5">
    <source>
        <dbReference type="ARBA" id="ARBA00023014"/>
    </source>
</evidence>
<dbReference type="GO" id="GO:0016491">
    <property type="term" value="F:oxidoreductase activity"/>
    <property type="evidence" value="ECO:0007669"/>
    <property type="project" value="UniProtKB-KW"/>
</dbReference>
<evidence type="ECO:0000313" key="7">
    <source>
        <dbReference type="Proteomes" id="UP000823619"/>
    </source>
</evidence>
<keyword evidence="2" id="KW-0479">Metal-binding</keyword>
<sequence length="445" mass="48261">MLLSNALDMNCSEKVEFTKTACVTGKYDVVVCGGGPAGFIAAVAAAREGAKTALIEQYGFLGGMATAGYVNPVSVFTYNGKKVVGGIPWEFVKRLEESGGGLLEEPLGNVAFEPEHYKLVSQEIVEEAGVDLYMHSYLSHCIKENEKISHVIIENKNGSEAICSKIFIDCTGDADLAFMAGVPMQGNDGKLQPLSSYFILGGVNTDTPMMQKAIHHNRQGENCHCLPVREKFIAMKEELGIPEFGGPWFCTVLLPGVVTVNMTRTYGNGCDNREYVKAESKLRKDAFKMADILKRHVEEFKDSFLIAVSVQAGIRETRRIKGIHTVTADEYLNAFRYEDSIARGAHPVDIHIADGEKQDISFLKSPGYVPYRALIAAGFPNLIVAGRCLSADRTAFASLRVQASCMDMGQAAGVAAAQCAAAGKAVQDVDIPELTERLRKIGSII</sequence>
<proteinExistence type="predicted"/>
<keyword evidence="4" id="KW-0408">Iron</keyword>
<evidence type="ECO:0000313" key="6">
    <source>
        <dbReference type="EMBL" id="MBO8444266.1"/>
    </source>
</evidence>
<dbReference type="GO" id="GO:0046872">
    <property type="term" value="F:metal ion binding"/>
    <property type="evidence" value="ECO:0007669"/>
    <property type="project" value="UniProtKB-KW"/>
</dbReference>
<dbReference type="PANTHER" id="PTHR43498">
    <property type="entry name" value="FERREDOXIN:COB-COM HETERODISULFIDE REDUCTASE SUBUNIT A"/>
    <property type="match status" value="1"/>
</dbReference>
<keyword evidence="3" id="KW-0560">Oxidoreductase</keyword>
<name>A0A9D9ED38_9BACT</name>
<organism evidence="6 7">
    <name type="scientific">Candidatus Cryptobacteroides merdavium</name>
    <dbReference type="NCBI Taxonomy" id="2840769"/>
    <lineage>
        <taxon>Bacteria</taxon>
        <taxon>Pseudomonadati</taxon>
        <taxon>Bacteroidota</taxon>
        <taxon>Bacteroidia</taxon>
        <taxon>Bacteroidales</taxon>
        <taxon>Candidatus Cryptobacteroides</taxon>
    </lineage>
</organism>
<gene>
    <name evidence="6" type="ORF">IAC23_01040</name>
</gene>
<reference evidence="6" key="2">
    <citation type="journal article" date="2021" name="PeerJ">
        <title>Extensive microbial diversity within the chicken gut microbiome revealed by metagenomics and culture.</title>
        <authorList>
            <person name="Gilroy R."/>
            <person name="Ravi A."/>
            <person name="Getino M."/>
            <person name="Pursley I."/>
            <person name="Horton D.L."/>
            <person name="Alikhan N.F."/>
            <person name="Baker D."/>
            <person name="Gharbi K."/>
            <person name="Hall N."/>
            <person name="Watson M."/>
            <person name="Adriaenssens E.M."/>
            <person name="Foster-Nyarko E."/>
            <person name="Jarju S."/>
            <person name="Secka A."/>
            <person name="Antonio M."/>
            <person name="Oren A."/>
            <person name="Chaudhuri R.R."/>
            <person name="La Ragione R."/>
            <person name="Hildebrand F."/>
            <person name="Pallen M.J."/>
        </authorList>
    </citation>
    <scope>NUCLEOTIDE SEQUENCE</scope>
    <source>
        <strain evidence="6">D5-748</strain>
    </source>
</reference>
<dbReference type="AlphaFoldDB" id="A0A9D9ED38"/>
<dbReference type="Pfam" id="PF12831">
    <property type="entry name" value="FAD_oxidored"/>
    <property type="match status" value="1"/>
</dbReference>
<protein>
    <submittedName>
        <fullName evidence="6">FAD-dependent oxidoreductase</fullName>
    </submittedName>
</protein>
<dbReference type="GO" id="GO:0051539">
    <property type="term" value="F:4 iron, 4 sulfur cluster binding"/>
    <property type="evidence" value="ECO:0007669"/>
    <property type="project" value="UniProtKB-KW"/>
</dbReference>